<evidence type="ECO:0000256" key="1">
    <source>
        <dbReference type="ARBA" id="ARBA00023125"/>
    </source>
</evidence>
<dbReference type="HOGENOM" id="CLU_049543_14_1_1"/>
<dbReference type="GO" id="GO:0003677">
    <property type="term" value="F:DNA binding"/>
    <property type="evidence" value="ECO:0007669"/>
    <property type="project" value="UniProtKB-UniRule"/>
</dbReference>
<evidence type="ECO:0000313" key="8">
    <source>
        <dbReference type="EnsemblMetazoa" id="HelroP148497"/>
    </source>
</evidence>
<keyword evidence="9" id="KW-1185">Reference proteome</keyword>
<accession>T1EK92</accession>
<dbReference type="InterPro" id="IPR051000">
    <property type="entry name" value="Homeobox_DNA-bind_prot"/>
</dbReference>
<dbReference type="GeneID" id="20196992"/>
<reference evidence="9" key="1">
    <citation type="submission" date="2012-12" db="EMBL/GenBank/DDBJ databases">
        <authorList>
            <person name="Hellsten U."/>
            <person name="Grimwood J."/>
            <person name="Chapman J.A."/>
            <person name="Shapiro H."/>
            <person name="Aerts A."/>
            <person name="Otillar R.P."/>
            <person name="Terry A.Y."/>
            <person name="Boore J.L."/>
            <person name="Simakov O."/>
            <person name="Marletaz F."/>
            <person name="Cho S.-J."/>
            <person name="Edsinger-Gonzales E."/>
            <person name="Havlak P."/>
            <person name="Kuo D.-H."/>
            <person name="Larsson T."/>
            <person name="Lv J."/>
            <person name="Arendt D."/>
            <person name="Savage R."/>
            <person name="Osoegawa K."/>
            <person name="de Jong P."/>
            <person name="Lindberg D.R."/>
            <person name="Seaver E.C."/>
            <person name="Weisblat D.A."/>
            <person name="Putnam N.H."/>
            <person name="Grigoriev I.V."/>
            <person name="Rokhsar D.S."/>
        </authorList>
    </citation>
    <scope>NUCLEOTIDE SEQUENCE</scope>
</reference>
<reference evidence="7 9" key="2">
    <citation type="journal article" date="2013" name="Nature">
        <title>Insights into bilaterian evolution from three spiralian genomes.</title>
        <authorList>
            <person name="Simakov O."/>
            <person name="Marletaz F."/>
            <person name="Cho S.J."/>
            <person name="Edsinger-Gonzales E."/>
            <person name="Havlak P."/>
            <person name="Hellsten U."/>
            <person name="Kuo D.H."/>
            <person name="Larsson T."/>
            <person name="Lv J."/>
            <person name="Arendt D."/>
            <person name="Savage R."/>
            <person name="Osoegawa K."/>
            <person name="de Jong P."/>
            <person name="Grimwood J."/>
            <person name="Chapman J.A."/>
            <person name="Shapiro H."/>
            <person name="Aerts A."/>
            <person name="Otillar R.P."/>
            <person name="Terry A.Y."/>
            <person name="Boore J.L."/>
            <person name="Grigoriev I.V."/>
            <person name="Lindberg D.R."/>
            <person name="Seaver E.C."/>
            <person name="Weisblat D.A."/>
            <person name="Putnam N.H."/>
            <person name="Rokhsar D.S."/>
        </authorList>
    </citation>
    <scope>NUCLEOTIDE SEQUENCE</scope>
</reference>
<name>T1EK92_HELRO</name>
<dbReference type="GO" id="GO:0005634">
    <property type="term" value="C:nucleus"/>
    <property type="evidence" value="ECO:0007669"/>
    <property type="project" value="UniProtKB-SubCell"/>
</dbReference>
<organism evidence="8 9">
    <name type="scientific">Helobdella robusta</name>
    <name type="common">Californian leech</name>
    <dbReference type="NCBI Taxonomy" id="6412"/>
    <lineage>
        <taxon>Eukaryota</taxon>
        <taxon>Metazoa</taxon>
        <taxon>Spiralia</taxon>
        <taxon>Lophotrochozoa</taxon>
        <taxon>Annelida</taxon>
        <taxon>Clitellata</taxon>
        <taxon>Hirudinea</taxon>
        <taxon>Rhynchobdellida</taxon>
        <taxon>Glossiphoniidae</taxon>
        <taxon>Helobdella</taxon>
    </lineage>
</organism>
<dbReference type="PROSITE" id="PS00027">
    <property type="entry name" value="HOMEOBOX_1"/>
    <property type="match status" value="1"/>
</dbReference>
<dbReference type="SUPFAM" id="SSF46689">
    <property type="entry name" value="Homeodomain-like"/>
    <property type="match status" value="1"/>
</dbReference>
<evidence type="ECO:0000259" key="6">
    <source>
        <dbReference type="PROSITE" id="PS50071"/>
    </source>
</evidence>
<dbReference type="PROSITE" id="PS50071">
    <property type="entry name" value="HOMEOBOX_2"/>
    <property type="match status" value="1"/>
</dbReference>
<evidence type="ECO:0000256" key="2">
    <source>
        <dbReference type="ARBA" id="ARBA00023155"/>
    </source>
</evidence>
<feature type="domain" description="Homeobox" evidence="6">
    <location>
        <begin position="1"/>
        <end position="54"/>
    </location>
</feature>
<dbReference type="Proteomes" id="UP000015101">
    <property type="component" value="Unassembled WGS sequence"/>
</dbReference>
<sequence>YLIEEKTELLEEYYQSHIAFPYPDQETRDILASQLGITHLQVTKWFSNRRNKDK</sequence>
<dbReference type="OrthoDB" id="4187154at2759"/>
<dbReference type="EMBL" id="KB097558">
    <property type="protein sequence ID" value="ESN94851.1"/>
    <property type="molecule type" value="Genomic_DNA"/>
</dbReference>
<keyword evidence="3 4" id="KW-0539">Nucleus</keyword>
<dbReference type="InParanoid" id="T1EK92"/>
<evidence type="ECO:0000256" key="3">
    <source>
        <dbReference type="ARBA" id="ARBA00023242"/>
    </source>
</evidence>
<dbReference type="InterPro" id="IPR009057">
    <property type="entry name" value="Homeodomain-like_sf"/>
</dbReference>
<dbReference type="Pfam" id="PF00046">
    <property type="entry name" value="Homeodomain"/>
    <property type="match status" value="1"/>
</dbReference>
<dbReference type="GO" id="GO:0000981">
    <property type="term" value="F:DNA-binding transcription factor activity, RNA polymerase II-specific"/>
    <property type="evidence" value="ECO:0007669"/>
    <property type="project" value="InterPro"/>
</dbReference>
<dbReference type="AlphaFoldDB" id="T1EK92"/>
<reference evidence="8" key="3">
    <citation type="submission" date="2015-06" db="UniProtKB">
        <authorList>
            <consortium name="EnsemblMetazoa"/>
        </authorList>
    </citation>
    <scope>IDENTIFICATION</scope>
</reference>
<comment type="subcellular location">
    <subcellularLocation>
        <location evidence="4 5">Nucleus</location>
    </subcellularLocation>
</comment>
<dbReference type="Gene3D" id="1.10.10.60">
    <property type="entry name" value="Homeodomain-like"/>
    <property type="match status" value="1"/>
</dbReference>
<protein>
    <recommendedName>
        <fullName evidence="6">Homeobox domain-containing protein</fullName>
    </recommendedName>
</protein>
<gene>
    <name evidence="8" type="primary">20196992</name>
    <name evidence="7" type="ORF">HELRODRAFT_148497</name>
</gene>
<dbReference type="EMBL" id="AMQM01007056">
    <property type="status" value="NOT_ANNOTATED_CDS"/>
    <property type="molecule type" value="Genomic_DNA"/>
</dbReference>
<evidence type="ECO:0000313" key="7">
    <source>
        <dbReference type="EMBL" id="ESN94851.1"/>
    </source>
</evidence>
<dbReference type="KEGG" id="hro:HELRODRAFT_148497"/>
<evidence type="ECO:0000256" key="4">
    <source>
        <dbReference type="PROSITE-ProRule" id="PRU00108"/>
    </source>
</evidence>
<keyword evidence="1 4" id="KW-0238">DNA-binding</keyword>
<keyword evidence="2 4" id="KW-0371">Homeobox</keyword>
<dbReference type="PANTHER" id="PTHR24324:SF9">
    <property type="entry name" value="HOMEOBOX DOMAIN-CONTAINING PROTEIN"/>
    <property type="match status" value="1"/>
</dbReference>
<evidence type="ECO:0000313" key="9">
    <source>
        <dbReference type="Proteomes" id="UP000015101"/>
    </source>
</evidence>
<dbReference type="PANTHER" id="PTHR24324">
    <property type="entry name" value="HOMEOBOX PROTEIN HHEX"/>
    <property type="match status" value="1"/>
</dbReference>
<proteinExistence type="predicted"/>
<dbReference type="eggNOG" id="ENOG502SZTR">
    <property type="taxonomic scope" value="Eukaryota"/>
</dbReference>
<dbReference type="EnsemblMetazoa" id="HelroT148497">
    <property type="protein sequence ID" value="HelroP148497"/>
    <property type="gene ID" value="HelroG148497"/>
</dbReference>
<dbReference type="CDD" id="cd00086">
    <property type="entry name" value="homeodomain"/>
    <property type="match status" value="1"/>
</dbReference>
<dbReference type="InterPro" id="IPR017970">
    <property type="entry name" value="Homeobox_CS"/>
</dbReference>
<dbReference type="InterPro" id="IPR001356">
    <property type="entry name" value="HD"/>
</dbReference>
<dbReference type="RefSeq" id="XP_009026986.1">
    <property type="nucleotide sequence ID" value="XM_009028738.1"/>
</dbReference>
<evidence type="ECO:0000256" key="5">
    <source>
        <dbReference type="RuleBase" id="RU000682"/>
    </source>
</evidence>
<dbReference type="CTD" id="20196992"/>